<dbReference type="Pfam" id="PF01149">
    <property type="entry name" value="Fapy_DNA_glyco"/>
    <property type="match status" value="1"/>
</dbReference>
<dbReference type="EC" id="4.2.99.18" evidence="3"/>
<organism evidence="17 18">
    <name type="scientific">Chromatocurvus halotolerans</name>
    <dbReference type="NCBI Taxonomy" id="1132028"/>
    <lineage>
        <taxon>Bacteria</taxon>
        <taxon>Pseudomonadati</taxon>
        <taxon>Pseudomonadota</taxon>
        <taxon>Gammaproteobacteria</taxon>
        <taxon>Cellvibrionales</taxon>
        <taxon>Halieaceae</taxon>
        <taxon>Chromatocurvus</taxon>
    </lineage>
</organism>
<comment type="cofactor">
    <cofactor evidence="1">
        <name>Zn(2+)</name>
        <dbReference type="ChEBI" id="CHEBI:29105"/>
    </cofactor>
</comment>
<dbReference type="AlphaFoldDB" id="A0A4R2KNW0"/>
<evidence type="ECO:0000256" key="12">
    <source>
        <dbReference type="ARBA" id="ARBA00023268"/>
    </source>
</evidence>
<comment type="similarity">
    <text evidence="2">Belongs to the FPG family.</text>
</comment>
<dbReference type="InterPro" id="IPR012319">
    <property type="entry name" value="FPG_cat"/>
</dbReference>
<keyword evidence="12" id="KW-0511">Multifunctional enzyme</keyword>
<dbReference type="InterPro" id="IPR015886">
    <property type="entry name" value="H2TH_FPG"/>
</dbReference>
<evidence type="ECO:0000256" key="11">
    <source>
        <dbReference type="ARBA" id="ARBA00023239"/>
    </source>
</evidence>
<evidence type="ECO:0000256" key="13">
    <source>
        <dbReference type="ARBA" id="ARBA00023295"/>
    </source>
</evidence>
<dbReference type="SUPFAM" id="SSF81624">
    <property type="entry name" value="N-terminal domain of MutM-like DNA repair proteins"/>
    <property type="match status" value="1"/>
</dbReference>
<evidence type="ECO:0000313" key="18">
    <source>
        <dbReference type="Proteomes" id="UP000294980"/>
    </source>
</evidence>
<dbReference type="PANTHER" id="PTHR42697">
    <property type="entry name" value="ENDONUCLEASE 8"/>
    <property type="match status" value="1"/>
</dbReference>
<keyword evidence="13" id="KW-0326">Glycosidase</keyword>
<evidence type="ECO:0000256" key="8">
    <source>
        <dbReference type="ARBA" id="ARBA00022833"/>
    </source>
</evidence>
<dbReference type="GO" id="GO:0140078">
    <property type="term" value="F:class I DNA-(apurinic or apyrimidinic site) endonuclease activity"/>
    <property type="evidence" value="ECO:0007669"/>
    <property type="project" value="UniProtKB-EC"/>
</dbReference>
<dbReference type="InterPro" id="IPR044091">
    <property type="entry name" value="EcNei-like_N"/>
</dbReference>
<evidence type="ECO:0000256" key="6">
    <source>
        <dbReference type="ARBA" id="ARBA00022771"/>
    </source>
</evidence>
<accession>A0A4R2KNW0</accession>
<dbReference type="GO" id="GO:0003684">
    <property type="term" value="F:damaged DNA binding"/>
    <property type="evidence" value="ECO:0007669"/>
    <property type="project" value="InterPro"/>
</dbReference>
<keyword evidence="6 14" id="KW-0863">Zinc-finger</keyword>
<dbReference type="NCBIfam" id="NF007763">
    <property type="entry name" value="PRK10445.1"/>
    <property type="match status" value="1"/>
</dbReference>
<evidence type="ECO:0000256" key="3">
    <source>
        <dbReference type="ARBA" id="ARBA00012720"/>
    </source>
</evidence>
<keyword evidence="9" id="KW-0238">DNA-binding</keyword>
<dbReference type="PANTHER" id="PTHR42697:SF1">
    <property type="entry name" value="ENDONUCLEASE 8"/>
    <property type="match status" value="1"/>
</dbReference>
<dbReference type="OrthoDB" id="5657047at2"/>
<dbReference type="InterPro" id="IPR010979">
    <property type="entry name" value="Ribosomal_uS13-like_H2TH"/>
</dbReference>
<evidence type="ECO:0000313" key="17">
    <source>
        <dbReference type="EMBL" id="TCO75403.1"/>
    </source>
</evidence>
<keyword evidence="11" id="KW-0456">Lyase</keyword>
<dbReference type="Pfam" id="PF06827">
    <property type="entry name" value="zf-FPG_IleRS"/>
    <property type="match status" value="1"/>
</dbReference>
<dbReference type="Gene3D" id="3.20.190.10">
    <property type="entry name" value="MutM-like, N-terminal"/>
    <property type="match status" value="1"/>
</dbReference>
<evidence type="ECO:0000256" key="2">
    <source>
        <dbReference type="ARBA" id="ARBA00009409"/>
    </source>
</evidence>
<dbReference type="RefSeq" id="WP_117318182.1">
    <property type="nucleotide sequence ID" value="NZ_QQSW01000011.1"/>
</dbReference>
<evidence type="ECO:0000256" key="5">
    <source>
        <dbReference type="ARBA" id="ARBA00022763"/>
    </source>
</evidence>
<evidence type="ECO:0000256" key="9">
    <source>
        <dbReference type="ARBA" id="ARBA00023125"/>
    </source>
</evidence>
<keyword evidence="17" id="KW-0255">Endonuclease</keyword>
<dbReference type="SMART" id="SM00898">
    <property type="entry name" value="Fapy_DNA_glyco"/>
    <property type="match status" value="1"/>
</dbReference>
<dbReference type="GO" id="GO:0000703">
    <property type="term" value="F:oxidized pyrimidine nucleobase lesion DNA N-glycosylase activity"/>
    <property type="evidence" value="ECO:0007669"/>
    <property type="project" value="InterPro"/>
</dbReference>
<keyword evidence="18" id="KW-1185">Reference proteome</keyword>
<evidence type="ECO:0000256" key="4">
    <source>
        <dbReference type="ARBA" id="ARBA00022723"/>
    </source>
</evidence>
<name>A0A4R2KNW0_9GAMM</name>
<sequence length="274" mass="30974">MPEGPEIRRAADRIEAVLAGRVIESINFGLPRLQRYAKILRGQRVQALETRGKALLTHFEHDWTIYSHNQLYGVWRIVARDCLPETGRSLRIALHTKTHSALLYSASDISVWPTPEINQHPFLSRIGPDILAPDLHWREVAARLASPEFRRRRLEALYLDQRFLAGIGNYLRAEILFAAALNPVRNAASLGRGERGALARATLAVSRRSYATAGITLPPRLAKRLVSQGFRREQRRFFVFGRDGQPCYRCGGEIARAETGGRRLYWCPGCQPAL</sequence>
<evidence type="ECO:0000259" key="16">
    <source>
        <dbReference type="PROSITE" id="PS51068"/>
    </source>
</evidence>
<dbReference type="EMBL" id="SLWX01000009">
    <property type="protein sequence ID" value="TCO75403.1"/>
    <property type="molecule type" value="Genomic_DNA"/>
</dbReference>
<dbReference type="InterPro" id="IPR010663">
    <property type="entry name" value="Znf_FPG/IleRS"/>
</dbReference>
<dbReference type="PROSITE" id="PS51066">
    <property type="entry name" value="ZF_FPG_2"/>
    <property type="match status" value="1"/>
</dbReference>
<keyword evidence="8" id="KW-0862">Zinc</keyword>
<dbReference type="GO" id="GO:0008270">
    <property type="term" value="F:zinc ion binding"/>
    <property type="evidence" value="ECO:0007669"/>
    <property type="project" value="UniProtKB-KW"/>
</dbReference>
<dbReference type="CDD" id="cd08965">
    <property type="entry name" value="EcNei-like_N"/>
    <property type="match status" value="1"/>
</dbReference>
<keyword evidence="7" id="KW-0378">Hydrolase</keyword>
<protein>
    <recommendedName>
        <fullName evidence="3">DNA-(apurinic or apyrimidinic site) lyase</fullName>
        <ecNumber evidence="3">4.2.99.18</ecNumber>
    </recommendedName>
</protein>
<gene>
    <name evidence="17" type="ORF">EV688_109127</name>
</gene>
<keyword evidence="10" id="KW-0234">DNA repair</keyword>
<dbReference type="Pfam" id="PF06831">
    <property type="entry name" value="H2TH"/>
    <property type="match status" value="1"/>
</dbReference>
<keyword evidence="4" id="KW-0479">Metal-binding</keyword>
<dbReference type="GO" id="GO:0006284">
    <property type="term" value="P:base-excision repair"/>
    <property type="evidence" value="ECO:0007669"/>
    <property type="project" value="InterPro"/>
</dbReference>
<dbReference type="InterPro" id="IPR000214">
    <property type="entry name" value="Znf_DNA_glyclase/AP_lyase"/>
</dbReference>
<reference evidence="17 18" key="1">
    <citation type="submission" date="2019-03" db="EMBL/GenBank/DDBJ databases">
        <title>Genomic Encyclopedia of Type Strains, Phase IV (KMG-IV): sequencing the most valuable type-strain genomes for metagenomic binning, comparative biology and taxonomic classification.</title>
        <authorList>
            <person name="Goeker M."/>
        </authorList>
    </citation>
    <scope>NUCLEOTIDE SEQUENCE [LARGE SCALE GENOMIC DNA]</scope>
    <source>
        <strain evidence="17 18">DSM 23344</strain>
    </source>
</reference>
<feature type="domain" description="Formamidopyrimidine-DNA glycosylase catalytic" evidence="16">
    <location>
        <begin position="2"/>
        <end position="99"/>
    </location>
</feature>
<feature type="domain" description="FPG-type" evidence="15">
    <location>
        <begin position="238"/>
        <end position="272"/>
    </location>
</feature>
<evidence type="ECO:0000256" key="1">
    <source>
        <dbReference type="ARBA" id="ARBA00001947"/>
    </source>
</evidence>
<dbReference type="SUPFAM" id="SSF46946">
    <property type="entry name" value="S13-like H2TH domain"/>
    <property type="match status" value="1"/>
</dbReference>
<keyword evidence="17" id="KW-0540">Nuclease</keyword>
<dbReference type="SMART" id="SM01232">
    <property type="entry name" value="H2TH"/>
    <property type="match status" value="1"/>
</dbReference>
<dbReference type="PROSITE" id="PS51068">
    <property type="entry name" value="FPG_CAT"/>
    <property type="match status" value="1"/>
</dbReference>
<evidence type="ECO:0000256" key="10">
    <source>
        <dbReference type="ARBA" id="ARBA00023204"/>
    </source>
</evidence>
<evidence type="ECO:0000259" key="15">
    <source>
        <dbReference type="PROSITE" id="PS51066"/>
    </source>
</evidence>
<evidence type="ECO:0000256" key="14">
    <source>
        <dbReference type="PROSITE-ProRule" id="PRU00391"/>
    </source>
</evidence>
<dbReference type="SUPFAM" id="SSF57716">
    <property type="entry name" value="Glucocorticoid receptor-like (DNA-binding domain)"/>
    <property type="match status" value="1"/>
</dbReference>
<keyword evidence="5" id="KW-0227">DNA damage</keyword>
<proteinExistence type="inferred from homology"/>
<comment type="caution">
    <text evidence="17">The sequence shown here is derived from an EMBL/GenBank/DDBJ whole genome shotgun (WGS) entry which is preliminary data.</text>
</comment>
<evidence type="ECO:0000256" key="7">
    <source>
        <dbReference type="ARBA" id="ARBA00022801"/>
    </source>
</evidence>
<dbReference type="Gene3D" id="1.10.8.50">
    <property type="match status" value="1"/>
</dbReference>
<dbReference type="InterPro" id="IPR035937">
    <property type="entry name" value="FPG_N"/>
</dbReference>
<dbReference type="Proteomes" id="UP000294980">
    <property type="component" value="Unassembled WGS sequence"/>
</dbReference>